<dbReference type="InterPro" id="IPR003754">
    <property type="entry name" value="4pyrrol_synth_uPrphyn_synth"/>
</dbReference>
<dbReference type="RefSeq" id="WP_048073636.1">
    <property type="nucleotide sequence ID" value="NZ_JARVXG010000046.1"/>
</dbReference>
<name>A0A090JYJ9_METFO</name>
<organism evidence="2">
    <name type="scientific">Methanobacterium formicicum</name>
    <dbReference type="NCBI Taxonomy" id="2162"/>
    <lineage>
        <taxon>Archaea</taxon>
        <taxon>Methanobacteriati</taxon>
        <taxon>Methanobacteriota</taxon>
        <taxon>Methanomada group</taxon>
        <taxon>Methanobacteria</taxon>
        <taxon>Methanobacteriales</taxon>
        <taxon>Methanobacteriaceae</taxon>
        <taxon>Methanobacterium</taxon>
    </lineage>
</organism>
<feature type="domain" description="Tetrapyrrole biosynthesis uroporphyrinogen III synthase" evidence="1">
    <location>
        <begin position="21"/>
        <end position="251"/>
    </location>
</feature>
<dbReference type="PANTHER" id="PTHR40082">
    <property type="entry name" value="BLR5956 PROTEIN"/>
    <property type="match status" value="1"/>
</dbReference>
<dbReference type="EMBL" id="LN515531">
    <property type="protein sequence ID" value="CEA14676.1"/>
    <property type="molecule type" value="Genomic_DNA"/>
</dbReference>
<dbReference type="CDD" id="cd06578">
    <property type="entry name" value="HemD"/>
    <property type="match status" value="1"/>
</dbReference>
<dbReference type="PATRIC" id="fig|2162.9.peg.2386"/>
<accession>A0A090JYJ9</accession>
<reference evidence="2" key="1">
    <citation type="submission" date="2014-08" db="EMBL/GenBank/DDBJ databases">
        <authorList>
            <person name="Wibberg D."/>
        </authorList>
    </citation>
    <scope>NUCLEOTIDE SEQUENCE</scope>
</reference>
<dbReference type="InterPro" id="IPR036108">
    <property type="entry name" value="4pyrrol_syn_uPrphyn_synt_sf"/>
</dbReference>
<dbReference type="AlphaFoldDB" id="A0A090JYJ9"/>
<gene>
    <name evidence="2" type="primary">hemD</name>
    <name evidence="2" type="ORF">DSM1535_2312</name>
</gene>
<dbReference type="GO" id="GO:0006780">
    <property type="term" value="P:uroporphyrinogen III biosynthetic process"/>
    <property type="evidence" value="ECO:0007669"/>
    <property type="project" value="InterPro"/>
</dbReference>
<proteinExistence type="predicted"/>
<dbReference type="KEGG" id="mfi:DSM1535_2312"/>
<dbReference type="InterPro" id="IPR039793">
    <property type="entry name" value="UROS/Hem4"/>
</dbReference>
<dbReference type="Pfam" id="PF02602">
    <property type="entry name" value="HEM4"/>
    <property type="match status" value="1"/>
</dbReference>
<dbReference type="GO" id="GO:0004852">
    <property type="term" value="F:uroporphyrinogen-III synthase activity"/>
    <property type="evidence" value="ECO:0007669"/>
    <property type="project" value="UniProtKB-EC"/>
</dbReference>
<evidence type="ECO:0000313" key="2">
    <source>
        <dbReference type="EMBL" id="CEA14676.1"/>
    </source>
</evidence>
<keyword evidence="2" id="KW-0456">Lyase</keyword>
<dbReference type="EC" id="4.2.1.75" evidence="2"/>
<evidence type="ECO:0000259" key="1">
    <source>
        <dbReference type="Pfam" id="PF02602"/>
    </source>
</evidence>
<protein>
    <submittedName>
        <fullName evidence="2">Putative uroporphyrinogen-III synthase</fullName>
        <ecNumber evidence="2">4.2.1.75</ecNumber>
    </submittedName>
</protein>
<dbReference type="Gene3D" id="3.40.50.10090">
    <property type="match status" value="2"/>
</dbReference>
<dbReference type="PANTHER" id="PTHR40082:SF1">
    <property type="entry name" value="BLR5956 PROTEIN"/>
    <property type="match status" value="1"/>
</dbReference>
<sequence>MSGLEGKLIAITRPPERSQAAVELVNDLGGIPLVVPTLELEAVASHSLMALCQKSGELDWIIFTSPASLESLFKFCPDFKENLNPRCQVAVIGPRTGRVLKDYGITADIVPNDYTAEGLLEEFERVNLKGKKVGVPRTFQARDVLPEGLKEMGATVYLAEAYRSTKPHDTSQVELLVEEIIQGKIDAVTFTSPLTVTNLFELSGDRKEELIKSLMNGPILVAAIGPITQKPLKELGIPSISPAKYTVKDMLLRLDEELSDDT</sequence>
<dbReference type="SUPFAM" id="SSF69618">
    <property type="entry name" value="HemD-like"/>
    <property type="match status" value="1"/>
</dbReference>